<name>A0ABN3V2B0_9PSEU</name>
<organism evidence="2 3">
    <name type="scientific">Saccharopolyspora taberi</name>
    <dbReference type="NCBI Taxonomy" id="60895"/>
    <lineage>
        <taxon>Bacteria</taxon>
        <taxon>Bacillati</taxon>
        <taxon>Actinomycetota</taxon>
        <taxon>Actinomycetes</taxon>
        <taxon>Pseudonocardiales</taxon>
        <taxon>Pseudonocardiaceae</taxon>
        <taxon>Saccharopolyspora</taxon>
    </lineage>
</organism>
<dbReference type="EMBL" id="BAAAUX010000002">
    <property type="protein sequence ID" value="GAA2775033.1"/>
    <property type="molecule type" value="Genomic_DNA"/>
</dbReference>
<gene>
    <name evidence="2" type="ORF">GCM10010470_03850</name>
</gene>
<dbReference type="PRINTS" id="PR01217">
    <property type="entry name" value="PRICHEXTENSN"/>
</dbReference>
<feature type="compositionally biased region" description="Pro residues" evidence="1">
    <location>
        <begin position="140"/>
        <end position="177"/>
    </location>
</feature>
<dbReference type="Proteomes" id="UP001500979">
    <property type="component" value="Unassembled WGS sequence"/>
</dbReference>
<accession>A0ABN3V2B0</accession>
<evidence type="ECO:0000313" key="2">
    <source>
        <dbReference type="EMBL" id="GAA2775033.1"/>
    </source>
</evidence>
<feature type="compositionally biased region" description="Pro residues" evidence="1">
    <location>
        <begin position="268"/>
        <end position="356"/>
    </location>
</feature>
<evidence type="ECO:0000313" key="3">
    <source>
        <dbReference type="Proteomes" id="UP001500979"/>
    </source>
</evidence>
<keyword evidence="3" id="KW-1185">Reference proteome</keyword>
<comment type="caution">
    <text evidence="2">The sequence shown here is derived from an EMBL/GenBank/DDBJ whole genome shotgun (WGS) entry which is preliminary data.</text>
</comment>
<sequence>MDWRPAESLNTLIAELDALAPRRSRASDGLKGDAAHQSRRSDHNPNTAGVVCAADLTHDPANGADMDRISDHLIAHRHPALKYVIFNRLIAGAHTGWNWQRYEGNPHSQHMHVSVGAGEDGQSTGPYDDRAPWGLAQVSAPPPGNQPPVPPQHQAPAPPQHQVPAPPQQPPAPPAPPQQLAQFTTWGSGVRLHTKPSTKSSVVRTLDGPTPVRVEYQVHGERITAEGITNDGWAFIPDLGGFLSNIYIDVVEEWLPGVPEDEEEDRPAPPSGNQPPPPPGTQPPPPGHQPPPPGSQPPPPPGNEPPPGSQPPPPPGNQPPPPGTQPPPPGNQPPPPGNQPPPPPPGNPPAPGPLPAVPGHTPEQVGNAKIIIDTGKRHRIPEQGLVIAVATARQESSLRNIEHGDAAGPDSCGLFQQRTSQGWGTREQCLNPVLAAEAFYGVAPHTNNPGLLQIPGWDRMPISRAAQSVQRSALPDAYAKHEDEARMLVQTLK</sequence>
<evidence type="ECO:0000256" key="1">
    <source>
        <dbReference type="SAM" id="MobiDB-lite"/>
    </source>
</evidence>
<evidence type="ECO:0008006" key="4">
    <source>
        <dbReference type="Google" id="ProtNLM"/>
    </source>
</evidence>
<feature type="region of interest" description="Disordered" evidence="1">
    <location>
        <begin position="259"/>
        <end position="363"/>
    </location>
</feature>
<reference evidence="2 3" key="1">
    <citation type="journal article" date="2019" name="Int. J. Syst. Evol. Microbiol.">
        <title>The Global Catalogue of Microorganisms (GCM) 10K type strain sequencing project: providing services to taxonomists for standard genome sequencing and annotation.</title>
        <authorList>
            <consortium name="The Broad Institute Genomics Platform"/>
            <consortium name="The Broad Institute Genome Sequencing Center for Infectious Disease"/>
            <person name="Wu L."/>
            <person name="Ma J."/>
        </authorList>
    </citation>
    <scope>NUCLEOTIDE SEQUENCE [LARGE SCALE GENOMIC DNA]</scope>
    <source>
        <strain evidence="2 3">JCM 9383</strain>
    </source>
</reference>
<feature type="compositionally biased region" description="Basic and acidic residues" evidence="1">
    <location>
        <begin position="25"/>
        <end position="43"/>
    </location>
</feature>
<feature type="region of interest" description="Disordered" evidence="1">
    <location>
        <begin position="110"/>
        <end position="179"/>
    </location>
</feature>
<feature type="region of interest" description="Disordered" evidence="1">
    <location>
        <begin position="24"/>
        <end position="48"/>
    </location>
</feature>
<proteinExistence type="predicted"/>
<dbReference type="RefSeq" id="WP_344677561.1">
    <property type="nucleotide sequence ID" value="NZ_BAAAUX010000002.1"/>
</dbReference>
<protein>
    <recommendedName>
        <fullName evidence="4">SH3 domain-containing protein</fullName>
    </recommendedName>
</protein>